<evidence type="ECO:0000313" key="7">
    <source>
        <dbReference type="Proteomes" id="UP001523566"/>
    </source>
</evidence>
<gene>
    <name evidence="6" type="ORF">NK125_00365</name>
</gene>
<dbReference type="PANTHER" id="PTHR34382">
    <property type="entry name" value="PTS SYSTEM N,N'-DIACETYLCHITOBIOSE-SPECIFIC EIIA COMPONENT"/>
    <property type="match status" value="1"/>
</dbReference>
<dbReference type="PROSITE" id="PS51095">
    <property type="entry name" value="PTS_EIIA_TYPE_3"/>
    <property type="match status" value="1"/>
</dbReference>
<feature type="modified residue" description="Phosphohistidine; by HPr" evidence="5">
    <location>
        <position position="77"/>
    </location>
</feature>
<name>A0ABT1E8M6_9FIRM</name>
<dbReference type="Gene3D" id="1.20.58.80">
    <property type="entry name" value="Phosphotransferase system, lactose/cellobiose-type IIA subunit"/>
    <property type="match status" value="1"/>
</dbReference>
<accession>A0ABT1E8M6</accession>
<sequence length="105" mass="11881">MNKENVRMVMNLIADAGSSKSYSMQAIAYAREGKFEAAKIAMNQSEEEITKAHALQTDLIQNEAKGDKTEMDLYMVHAQDHVMTAILAKEMAVEIVELYQRLEKQ</sequence>
<reference evidence="6 7" key="1">
    <citation type="journal article" date="2022" name="Genome Biol. Evol.">
        <title>Host diet, physiology and behaviors set the stage for Lachnospiraceae cladogenesis.</title>
        <authorList>
            <person name="Vera-Ponce De Leon A."/>
            <person name="Schneider M."/>
            <person name="Jahnes B.C."/>
            <person name="Sadowski V."/>
            <person name="Camuy-Velez L.A."/>
            <person name="Duan J."/>
            <person name="Sabree Z.L."/>
        </authorList>
    </citation>
    <scope>NUCLEOTIDE SEQUENCE [LARGE SCALE GENOMIC DNA]</scope>
    <source>
        <strain evidence="6 7">PAL113</strain>
    </source>
</reference>
<evidence type="ECO:0000256" key="5">
    <source>
        <dbReference type="PROSITE-ProRule" id="PRU00418"/>
    </source>
</evidence>
<evidence type="ECO:0000256" key="2">
    <source>
        <dbReference type="ARBA" id="ARBA00022597"/>
    </source>
</evidence>
<dbReference type="InterPro" id="IPR003188">
    <property type="entry name" value="PTS_IIA_lac/cel"/>
</dbReference>
<dbReference type="SUPFAM" id="SSF46973">
    <property type="entry name" value="Enzyme IIa from lactose specific PTS, IIa-lac"/>
    <property type="match status" value="1"/>
</dbReference>
<evidence type="ECO:0000256" key="3">
    <source>
        <dbReference type="ARBA" id="ARBA00022679"/>
    </source>
</evidence>
<keyword evidence="7" id="KW-1185">Reference proteome</keyword>
<dbReference type="Proteomes" id="UP001523566">
    <property type="component" value="Unassembled WGS sequence"/>
</dbReference>
<dbReference type="PANTHER" id="PTHR34382:SF7">
    <property type="entry name" value="PTS SYSTEM N,N'-DIACETYLCHITOBIOSE-SPECIFIC EIIA COMPONENT"/>
    <property type="match status" value="1"/>
</dbReference>
<organism evidence="6 7">
    <name type="scientific">Aequitasia blattaphilus</name>
    <dbReference type="NCBI Taxonomy" id="2949332"/>
    <lineage>
        <taxon>Bacteria</taxon>
        <taxon>Bacillati</taxon>
        <taxon>Bacillota</taxon>
        <taxon>Clostridia</taxon>
        <taxon>Lachnospirales</taxon>
        <taxon>Lachnospiraceae</taxon>
        <taxon>Aequitasia</taxon>
    </lineage>
</organism>
<proteinExistence type="predicted"/>
<dbReference type="CDD" id="cd00215">
    <property type="entry name" value="PTS_IIA_lac"/>
    <property type="match status" value="1"/>
</dbReference>
<dbReference type="InterPro" id="IPR036542">
    <property type="entry name" value="PTS_IIA_lac/cel_sf"/>
</dbReference>
<keyword evidence="3" id="KW-0808">Transferase</keyword>
<comment type="caution">
    <text evidence="6">The sequence shown here is derived from an EMBL/GenBank/DDBJ whole genome shotgun (WGS) entry which is preliminary data.</text>
</comment>
<keyword evidence="1" id="KW-0813">Transport</keyword>
<keyword evidence="2" id="KW-0762">Sugar transport</keyword>
<dbReference type="RefSeq" id="WP_262064655.1">
    <property type="nucleotide sequence ID" value="NZ_JAMXOD010000001.1"/>
</dbReference>
<dbReference type="Pfam" id="PF02255">
    <property type="entry name" value="PTS_IIA"/>
    <property type="match status" value="1"/>
</dbReference>
<evidence type="ECO:0000256" key="4">
    <source>
        <dbReference type="ARBA" id="ARBA00022683"/>
    </source>
</evidence>
<dbReference type="EMBL" id="JAMZFW010000001">
    <property type="protein sequence ID" value="MCP1100867.1"/>
    <property type="molecule type" value="Genomic_DNA"/>
</dbReference>
<protein>
    <submittedName>
        <fullName evidence="6">PTS lactose/cellobiose transporter subunit IIA</fullName>
    </submittedName>
</protein>
<dbReference type="PIRSF" id="PIRSF000699">
    <property type="entry name" value="PTS_IILac_III"/>
    <property type="match status" value="1"/>
</dbReference>
<keyword evidence="4" id="KW-0598">Phosphotransferase system</keyword>
<evidence type="ECO:0000313" key="6">
    <source>
        <dbReference type="EMBL" id="MCP1100867.1"/>
    </source>
</evidence>
<evidence type="ECO:0000256" key="1">
    <source>
        <dbReference type="ARBA" id="ARBA00022448"/>
    </source>
</evidence>